<evidence type="ECO:0000259" key="2">
    <source>
        <dbReference type="Pfam" id="PF24088"/>
    </source>
</evidence>
<dbReference type="PROSITE" id="PS51257">
    <property type="entry name" value="PROKAR_LIPOPROTEIN"/>
    <property type="match status" value="1"/>
</dbReference>
<keyword evidence="5" id="KW-1185">Reference proteome</keyword>
<protein>
    <submittedName>
        <fullName evidence="4">Uncharacterized protein</fullName>
    </submittedName>
</protein>
<accession>A0A7K1VBK8</accession>
<reference evidence="4 5" key="1">
    <citation type="submission" date="2019-12" db="EMBL/GenBank/DDBJ databases">
        <title>Nocardia sp. nov. ET3-3 isolated from soil.</title>
        <authorList>
            <person name="Kanchanasin P."/>
            <person name="Tanasupawat S."/>
            <person name="Yuki M."/>
            <person name="Kudo T."/>
        </authorList>
    </citation>
    <scope>NUCLEOTIDE SEQUENCE [LARGE SCALE GENOMIC DNA]</scope>
    <source>
        <strain evidence="4 5">ET3-3</strain>
    </source>
</reference>
<dbReference type="InterPro" id="IPR055797">
    <property type="entry name" value="DUF7373"/>
</dbReference>
<evidence type="ECO:0000313" key="4">
    <source>
        <dbReference type="EMBL" id="MVU84025.1"/>
    </source>
</evidence>
<dbReference type="InterPro" id="IPR056463">
    <property type="entry name" value="DUF7373_C"/>
</dbReference>
<feature type="signal peptide" evidence="1">
    <location>
        <begin position="1"/>
        <end position="24"/>
    </location>
</feature>
<feature type="domain" description="DUF7373" evidence="3">
    <location>
        <begin position="256"/>
        <end position="402"/>
    </location>
</feature>
<dbReference type="Pfam" id="PF24092">
    <property type="entry name" value="DUF7373_C"/>
    <property type="match status" value="1"/>
</dbReference>
<proteinExistence type="predicted"/>
<comment type="caution">
    <text evidence="4">The sequence shown here is derived from an EMBL/GenBank/DDBJ whole genome shotgun (WGS) entry which is preliminary data.</text>
</comment>
<dbReference type="Proteomes" id="UP000466794">
    <property type="component" value="Unassembled WGS sequence"/>
</dbReference>
<evidence type="ECO:0000313" key="5">
    <source>
        <dbReference type="Proteomes" id="UP000466794"/>
    </source>
</evidence>
<evidence type="ECO:0000259" key="3">
    <source>
        <dbReference type="Pfam" id="PF24092"/>
    </source>
</evidence>
<evidence type="ECO:0000256" key="1">
    <source>
        <dbReference type="SAM" id="SignalP"/>
    </source>
</evidence>
<gene>
    <name evidence="4" type="ORF">GPX89_43205</name>
</gene>
<feature type="chain" id="PRO_5038896839" evidence="1">
    <location>
        <begin position="25"/>
        <end position="404"/>
    </location>
</feature>
<feature type="domain" description="DUF7373" evidence="2">
    <location>
        <begin position="53"/>
        <end position="250"/>
    </location>
</feature>
<name>A0A7K1VBK8_9NOCA</name>
<dbReference type="RefSeq" id="WP_157393597.1">
    <property type="nucleotide sequence ID" value="NZ_WRPP01000017.1"/>
</dbReference>
<dbReference type="Pfam" id="PF24088">
    <property type="entry name" value="DUF7373"/>
    <property type="match status" value="1"/>
</dbReference>
<sequence length="404" mass="43637">MAGRFRISWAAAIFVAAGMIAGCAGVQGAPKPAQIDTGTLDVGTYPLNRVTYTRPAGTNGGLVEGIRMSGAIASGQEIDPLLAYGRRGDALVNSSDAVRLAGMAEVTGPVLDRDRMLAGWVATGSDRPPPQAGVIDTATSITTAALRFPDAATATRAATELEAADFDAAPDLNHRLELPDYGAAHVHWRPGVPTVGAFLAHGDFVLWVFIQRPQADQSDLLGWLHKVFDVQTVALDAFHATPEKDLPNLRVDSEDMLARVMTRYRDDRAPDSVSFAVYSVRYLLENANPGDKTEWWHAYRDTGADLVAFLDQDSLTRARDAKSARALRDAFVSFRQGDYIDADPPAHVPDVRCLTPKPGVPADSVYVYKCYLAYGRYLAVINDADKTNALQRTAAQYALLANGF</sequence>
<organism evidence="4 5">
    <name type="scientific">Nocardia terrae</name>
    <dbReference type="NCBI Taxonomy" id="2675851"/>
    <lineage>
        <taxon>Bacteria</taxon>
        <taxon>Bacillati</taxon>
        <taxon>Actinomycetota</taxon>
        <taxon>Actinomycetes</taxon>
        <taxon>Mycobacteriales</taxon>
        <taxon>Nocardiaceae</taxon>
        <taxon>Nocardia</taxon>
    </lineage>
</organism>
<dbReference type="EMBL" id="WRPP01000017">
    <property type="protein sequence ID" value="MVU84025.1"/>
    <property type="molecule type" value="Genomic_DNA"/>
</dbReference>
<dbReference type="AlphaFoldDB" id="A0A7K1VBK8"/>
<keyword evidence="1" id="KW-0732">Signal</keyword>